<dbReference type="InterPro" id="IPR050597">
    <property type="entry name" value="Cytochrome_c_Oxidase_Subunit"/>
</dbReference>
<feature type="binding site" description="axial binding residue" evidence="20">
    <location>
        <position position="264"/>
    </location>
    <ligand>
        <name>heme c</name>
        <dbReference type="ChEBI" id="CHEBI:61717"/>
        <label>1</label>
    </ligand>
    <ligandPart>
        <name>Fe</name>
        <dbReference type="ChEBI" id="CHEBI:18248"/>
    </ligandPart>
</feature>
<dbReference type="Gene3D" id="6.10.280.130">
    <property type="match status" value="1"/>
</dbReference>
<evidence type="ECO:0000256" key="13">
    <source>
        <dbReference type="ARBA" id="ARBA00022982"/>
    </source>
</evidence>
<comment type="pathway">
    <text evidence="2 19">Energy metabolism; oxidative phosphorylation.</text>
</comment>
<feature type="binding site" description="covalent" evidence="21">
    <location>
        <position position="128"/>
    </location>
    <ligand>
        <name>heme c</name>
        <dbReference type="ChEBI" id="CHEBI:61717"/>
        <label>1</label>
    </ligand>
</feature>
<keyword evidence="18 19" id="KW-0472">Membrane</keyword>
<evidence type="ECO:0000256" key="17">
    <source>
        <dbReference type="ARBA" id="ARBA00023065"/>
    </source>
</evidence>
<dbReference type="GO" id="GO:0005886">
    <property type="term" value="C:plasma membrane"/>
    <property type="evidence" value="ECO:0007669"/>
    <property type="project" value="UniProtKB-SubCell"/>
</dbReference>
<dbReference type="GO" id="GO:0006119">
    <property type="term" value="P:oxidative phosphorylation"/>
    <property type="evidence" value="ECO:0007669"/>
    <property type="project" value="UniProtKB-UniPathway"/>
</dbReference>
<dbReference type="PANTHER" id="PTHR33751:SF1">
    <property type="entry name" value="CBB3-TYPE CYTOCHROME C OXIDASE SUBUNIT FIXP"/>
    <property type="match status" value="1"/>
</dbReference>
<dbReference type="Proteomes" id="UP000183685">
    <property type="component" value="Unassembled WGS sequence"/>
</dbReference>
<keyword evidence="5 19" id="KW-1003">Cell membrane</keyword>
<evidence type="ECO:0000256" key="22">
    <source>
        <dbReference type="SAM" id="Phobius"/>
    </source>
</evidence>
<evidence type="ECO:0000256" key="3">
    <source>
        <dbReference type="ARBA" id="ARBA00006113"/>
    </source>
</evidence>
<feature type="binding site" description="axial binding residue" evidence="20">
    <location>
        <position position="179"/>
    </location>
    <ligand>
        <name>heme c</name>
        <dbReference type="ChEBI" id="CHEBI:61717"/>
        <label>2</label>
    </ligand>
    <ligandPart>
        <name>Fe</name>
        <dbReference type="ChEBI" id="CHEBI:18248"/>
    </ligandPart>
</feature>
<dbReference type="PROSITE" id="PS51007">
    <property type="entry name" value="CYTC"/>
    <property type="match status" value="2"/>
</dbReference>
<organism evidence="24 25">
    <name type="scientific">Kordiimonas lacus</name>
    <dbReference type="NCBI Taxonomy" id="637679"/>
    <lineage>
        <taxon>Bacteria</taxon>
        <taxon>Pseudomonadati</taxon>
        <taxon>Pseudomonadota</taxon>
        <taxon>Alphaproteobacteria</taxon>
        <taxon>Kordiimonadales</taxon>
        <taxon>Kordiimonadaceae</taxon>
        <taxon>Kordiimonas</taxon>
    </lineage>
</organism>
<evidence type="ECO:0000256" key="16">
    <source>
        <dbReference type="ARBA" id="ARBA00023004"/>
    </source>
</evidence>
<keyword evidence="13 19" id="KW-0249">Electron transport</keyword>
<dbReference type="GO" id="GO:0020037">
    <property type="term" value="F:heme binding"/>
    <property type="evidence" value="ECO:0007669"/>
    <property type="project" value="InterPro"/>
</dbReference>
<dbReference type="InterPro" id="IPR008168">
    <property type="entry name" value="Cyt_C_IC"/>
</dbReference>
<dbReference type="UniPathway" id="UPA00705"/>
<dbReference type="STRING" id="637679.GCA_001550055_02069"/>
<dbReference type="InterPro" id="IPR009056">
    <property type="entry name" value="Cyt_c-like_dom"/>
</dbReference>
<feature type="binding site" description="covalent" evidence="21">
    <location>
        <position position="219"/>
    </location>
    <ligand>
        <name>heme c</name>
        <dbReference type="ChEBI" id="CHEBI:61717"/>
        <label>2</label>
    </ligand>
</feature>
<dbReference type="OrthoDB" id="9811281at2"/>
<keyword evidence="6 19" id="KW-0997">Cell inner membrane</keyword>
<dbReference type="NCBIfam" id="TIGR00782">
    <property type="entry name" value="ccoP"/>
    <property type="match status" value="1"/>
</dbReference>
<dbReference type="PIRSF" id="PIRSF000006">
    <property type="entry name" value="Cbb3-Cox_fixP"/>
    <property type="match status" value="1"/>
</dbReference>
<evidence type="ECO:0000256" key="18">
    <source>
        <dbReference type="ARBA" id="ARBA00023136"/>
    </source>
</evidence>
<evidence type="ECO:0000313" key="25">
    <source>
        <dbReference type="Proteomes" id="UP000183685"/>
    </source>
</evidence>
<keyword evidence="11" id="KW-0677">Repeat</keyword>
<keyword evidence="14 22" id="KW-1133">Transmembrane helix</keyword>
<evidence type="ECO:0000313" key="24">
    <source>
        <dbReference type="EMBL" id="SDE01123.1"/>
    </source>
</evidence>
<comment type="subcellular location">
    <subcellularLocation>
        <location evidence="1 19">Cell inner membrane</location>
    </subcellularLocation>
</comment>
<keyword evidence="15 19" id="KW-0560">Oxidoreductase</keyword>
<comment type="function">
    <text evidence="19">C-type cytochrome. Part of the cbb3-type cytochrome c oxidase complex.</text>
</comment>
<evidence type="ECO:0000256" key="14">
    <source>
        <dbReference type="ARBA" id="ARBA00022989"/>
    </source>
</evidence>
<dbReference type="InterPro" id="IPR036909">
    <property type="entry name" value="Cyt_c-like_dom_sf"/>
</dbReference>
<evidence type="ECO:0000259" key="23">
    <source>
        <dbReference type="PROSITE" id="PS51007"/>
    </source>
</evidence>
<dbReference type="InterPro" id="IPR004678">
    <property type="entry name" value="Cyt_c_oxidase_cbb3_su3"/>
</dbReference>
<gene>
    <name evidence="24" type="ORF">SAMN04488071_1786</name>
</gene>
<feature type="binding site" description="covalent" evidence="21">
    <location>
        <position position="222"/>
    </location>
    <ligand>
        <name>heme c</name>
        <dbReference type="ChEBI" id="CHEBI:61717"/>
        <label>2</label>
    </ligand>
</feature>
<evidence type="ECO:0000256" key="2">
    <source>
        <dbReference type="ARBA" id="ARBA00004673"/>
    </source>
</evidence>
<feature type="domain" description="Cytochrome c" evidence="23">
    <location>
        <begin position="206"/>
        <end position="287"/>
    </location>
</feature>
<feature type="transmembrane region" description="Helical" evidence="22">
    <location>
        <begin position="34"/>
        <end position="56"/>
    </location>
</feature>
<comment type="cofactor">
    <cofactor evidence="19 21">
        <name>heme c</name>
        <dbReference type="ChEBI" id="CHEBI:61717"/>
    </cofactor>
    <text evidence="19 21">Binds 2 heme C groups per subunit.</text>
</comment>
<comment type="similarity">
    <text evidence="3 19">Belongs to the CcoP / FixP family.</text>
</comment>
<feature type="binding site" description="axial binding residue" evidence="20">
    <location>
        <position position="132"/>
    </location>
    <ligand>
        <name>heme c</name>
        <dbReference type="ChEBI" id="CHEBI:61717"/>
        <label>1</label>
    </ligand>
    <ligandPart>
        <name>Fe</name>
        <dbReference type="ChEBI" id="CHEBI:18248"/>
    </ligandPart>
</feature>
<evidence type="ECO:0000256" key="7">
    <source>
        <dbReference type="ARBA" id="ARBA00022617"/>
    </source>
</evidence>
<reference evidence="24 25" key="1">
    <citation type="submission" date="2016-10" db="EMBL/GenBank/DDBJ databases">
        <authorList>
            <person name="de Groot N.N."/>
        </authorList>
    </citation>
    <scope>NUCLEOTIDE SEQUENCE [LARGE SCALE GENOMIC DNA]</scope>
    <source>
        <strain evidence="24 25">CGMCC 1.9109</strain>
    </source>
</reference>
<name>A0A1G6ZFJ2_9PROT</name>
<accession>A0A1G6ZFJ2</accession>
<keyword evidence="25" id="KW-1185">Reference proteome</keyword>
<sequence>MSDNNVEKDDFTGVETTGHEWDGIKELNNPSPRWWLLVLLATIIWAVGYWIVYPAWPTLSGDGERGGTEGTFGWTQYDQLKESQAEIMARRAAYLDRFNTASFEEIKANEELYAFAVAGGASAFKDNCATCHGTGGSGSAGYPNLLDDDWLWGGDVDAIHETIRVGVRGEHDETRYSEMPAFGDMLGTKEISDISDYVLSFTSAGDYDGPGQELYEQQCAACHGMDGRGIRDFGAPNLADAIWFYGGTKGDIMSQIRRPKHGVMPAWETRLDESTIRQLAIYVHSLGGGEE</sequence>
<dbReference type="Pfam" id="PF14715">
    <property type="entry name" value="FixP_N"/>
    <property type="match status" value="1"/>
</dbReference>
<keyword evidence="9 22" id="KW-0812">Transmembrane</keyword>
<keyword evidence="10 19" id="KW-0479">Metal-binding</keyword>
<dbReference type="GO" id="GO:0009055">
    <property type="term" value="F:electron transfer activity"/>
    <property type="evidence" value="ECO:0007669"/>
    <property type="project" value="InterPro"/>
</dbReference>
<dbReference type="InterPro" id="IPR038414">
    <property type="entry name" value="CcoP_N_sf"/>
</dbReference>
<evidence type="ECO:0000256" key="1">
    <source>
        <dbReference type="ARBA" id="ARBA00004533"/>
    </source>
</evidence>
<dbReference type="PANTHER" id="PTHR33751">
    <property type="entry name" value="CBB3-TYPE CYTOCHROME C OXIDASE SUBUNIT FIXP"/>
    <property type="match status" value="1"/>
</dbReference>
<proteinExistence type="inferred from homology"/>
<keyword evidence="12 19" id="KW-0375">Hydrogen ion transport</keyword>
<evidence type="ECO:0000256" key="6">
    <source>
        <dbReference type="ARBA" id="ARBA00022519"/>
    </source>
</evidence>
<keyword evidence="4 19" id="KW-0813">Transport</keyword>
<dbReference type="EMBL" id="FNAK01000004">
    <property type="protein sequence ID" value="SDE01123.1"/>
    <property type="molecule type" value="Genomic_DNA"/>
</dbReference>
<dbReference type="GO" id="GO:0005506">
    <property type="term" value="F:iron ion binding"/>
    <property type="evidence" value="ECO:0007669"/>
    <property type="project" value="InterPro"/>
</dbReference>
<dbReference type="Pfam" id="PF13442">
    <property type="entry name" value="Cytochrome_CBB3"/>
    <property type="match status" value="2"/>
</dbReference>
<dbReference type="InterPro" id="IPR032858">
    <property type="entry name" value="CcoP_N"/>
</dbReference>
<dbReference type="Gene3D" id="1.10.760.10">
    <property type="entry name" value="Cytochrome c-like domain"/>
    <property type="match status" value="2"/>
</dbReference>
<dbReference type="PRINTS" id="PR00605">
    <property type="entry name" value="CYTCHROMECIC"/>
</dbReference>
<dbReference type="SUPFAM" id="SSF46626">
    <property type="entry name" value="Cytochrome c"/>
    <property type="match status" value="2"/>
</dbReference>
<dbReference type="RefSeq" id="WP_068304602.1">
    <property type="nucleotide sequence ID" value="NZ_DAIOMO010000004.1"/>
</dbReference>
<keyword evidence="7 19" id="KW-0349">Heme</keyword>
<dbReference type="AlphaFoldDB" id="A0A1G6ZFJ2"/>
<evidence type="ECO:0000256" key="19">
    <source>
        <dbReference type="PIRNR" id="PIRNR000006"/>
    </source>
</evidence>
<evidence type="ECO:0000256" key="12">
    <source>
        <dbReference type="ARBA" id="ARBA00022781"/>
    </source>
</evidence>
<feature type="binding site" description="covalent" evidence="21">
    <location>
        <position position="131"/>
    </location>
    <ligand>
        <name>heme c</name>
        <dbReference type="ChEBI" id="CHEBI:61717"/>
        <label>1</label>
    </ligand>
</feature>
<dbReference type="GO" id="GO:1902600">
    <property type="term" value="P:proton transmembrane transport"/>
    <property type="evidence" value="ECO:0007669"/>
    <property type="project" value="UniProtKB-KW"/>
</dbReference>
<evidence type="ECO:0000256" key="20">
    <source>
        <dbReference type="PIRSR" id="PIRSR000006-1"/>
    </source>
</evidence>
<evidence type="ECO:0000256" key="15">
    <source>
        <dbReference type="ARBA" id="ARBA00023002"/>
    </source>
</evidence>
<comment type="subunit">
    <text evidence="19">Component of the cbb3-type cytochrome c oxidase.</text>
</comment>
<keyword evidence="17 19" id="KW-0406">Ion transport</keyword>
<feature type="domain" description="Cytochrome c" evidence="23">
    <location>
        <begin position="115"/>
        <end position="202"/>
    </location>
</feature>
<evidence type="ECO:0000256" key="4">
    <source>
        <dbReference type="ARBA" id="ARBA00022448"/>
    </source>
</evidence>
<evidence type="ECO:0000256" key="9">
    <source>
        <dbReference type="ARBA" id="ARBA00022692"/>
    </source>
</evidence>
<evidence type="ECO:0000256" key="5">
    <source>
        <dbReference type="ARBA" id="ARBA00022475"/>
    </source>
</evidence>
<evidence type="ECO:0000256" key="8">
    <source>
        <dbReference type="ARBA" id="ARBA00022660"/>
    </source>
</evidence>
<dbReference type="GO" id="GO:0016491">
    <property type="term" value="F:oxidoreductase activity"/>
    <property type="evidence" value="ECO:0007669"/>
    <property type="project" value="UniProtKB-KW"/>
</dbReference>
<feature type="binding site" description="axial binding residue" evidence="20">
    <location>
        <position position="223"/>
    </location>
    <ligand>
        <name>heme c</name>
        <dbReference type="ChEBI" id="CHEBI:61717"/>
        <label>2</label>
    </ligand>
    <ligandPart>
        <name>Fe</name>
        <dbReference type="ChEBI" id="CHEBI:18248"/>
    </ligandPart>
</feature>
<evidence type="ECO:0000256" key="11">
    <source>
        <dbReference type="ARBA" id="ARBA00022737"/>
    </source>
</evidence>
<keyword evidence="16 19" id="KW-0408">Iron</keyword>
<keyword evidence="8 19" id="KW-0679">Respiratory chain</keyword>
<evidence type="ECO:0000256" key="10">
    <source>
        <dbReference type="ARBA" id="ARBA00022723"/>
    </source>
</evidence>
<protein>
    <recommendedName>
        <fullName evidence="19">Cbb3-type cytochrome c oxidase subunit</fullName>
    </recommendedName>
</protein>
<evidence type="ECO:0000256" key="21">
    <source>
        <dbReference type="PIRSR" id="PIRSR000006-2"/>
    </source>
</evidence>